<dbReference type="SUPFAM" id="SSF48498">
    <property type="entry name" value="Tetracyclin repressor-like, C-terminal domain"/>
    <property type="match status" value="1"/>
</dbReference>
<dbReference type="AlphaFoldDB" id="A0A1G8GZM7"/>
<dbReference type="EMBL" id="FNDN01000004">
    <property type="protein sequence ID" value="SDH99817.1"/>
    <property type="molecule type" value="Genomic_DNA"/>
</dbReference>
<protein>
    <recommendedName>
        <fullName evidence="3">TetR family transcriptional regulator</fullName>
    </recommendedName>
</protein>
<dbReference type="InterPro" id="IPR036271">
    <property type="entry name" value="Tet_transcr_reg_TetR-rel_C_sf"/>
</dbReference>
<keyword evidence="2" id="KW-1185">Reference proteome</keyword>
<organism evidence="1 2">
    <name type="scientific">Rhodococcus triatomae</name>
    <dbReference type="NCBI Taxonomy" id="300028"/>
    <lineage>
        <taxon>Bacteria</taxon>
        <taxon>Bacillati</taxon>
        <taxon>Actinomycetota</taxon>
        <taxon>Actinomycetes</taxon>
        <taxon>Mycobacteriales</taxon>
        <taxon>Nocardiaceae</taxon>
        <taxon>Rhodococcus</taxon>
    </lineage>
</organism>
<dbReference type="RefSeq" id="WP_139183206.1">
    <property type="nucleotide sequence ID" value="NZ_CP048813.1"/>
</dbReference>
<name>A0A1G8GZM7_9NOCA</name>
<dbReference type="SUPFAM" id="SSF46689">
    <property type="entry name" value="Homeodomain-like"/>
    <property type="match status" value="1"/>
</dbReference>
<gene>
    <name evidence="1" type="ORF">SAMN05444695_104259</name>
</gene>
<evidence type="ECO:0000313" key="1">
    <source>
        <dbReference type="EMBL" id="SDH99817.1"/>
    </source>
</evidence>
<reference evidence="1 2" key="1">
    <citation type="submission" date="2016-10" db="EMBL/GenBank/DDBJ databases">
        <authorList>
            <person name="de Groot N.N."/>
        </authorList>
    </citation>
    <scope>NUCLEOTIDE SEQUENCE [LARGE SCALE GENOMIC DNA]</scope>
    <source>
        <strain evidence="1 2">DSM 44892</strain>
    </source>
</reference>
<dbReference type="Proteomes" id="UP000183263">
    <property type="component" value="Unassembled WGS sequence"/>
</dbReference>
<dbReference type="OrthoDB" id="4454291at2"/>
<dbReference type="Gene3D" id="1.10.357.10">
    <property type="entry name" value="Tetracycline Repressor, domain 2"/>
    <property type="match status" value="1"/>
</dbReference>
<proteinExistence type="predicted"/>
<accession>A0A1G8GZM7</accession>
<evidence type="ECO:0008006" key="3">
    <source>
        <dbReference type="Google" id="ProtNLM"/>
    </source>
</evidence>
<evidence type="ECO:0000313" key="2">
    <source>
        <dbReference type="Proteomes" id="UP000183263"/>
    </source>
</evidence>
<dbReference type="InterPro" id="IPR009057">
    <property type="entry name" value="Homeodomain-like_sf"/>
</dbReference>
<sequence length="184" mass="20203">MTLPLITFTGLAKRLGVTFPALYKHVDGIDSLRLLVAEEIFDRWELPPLDADAADDVAEYLTTLAESLRELVHRHPGIAWYLARVDTRTPVALRKIDQHHGQVAARYGFTPTQASWLLSTVASHAVALADTIYPTRDDRAREELTGRIDLPTLSRVAPSPETAGFGLSMRALVTGALAIVPELP</sequence>